<evidence type="ECO:0000313" key="1">
    <source>
        <dbReference type="EMBL" id="KKN65222.1"/>
    </source>
</evidence>
<comment type="caution">
    <text evidence="1">The sequence shown here is derived from an EMBL/GenBank/DDBJ whole genome shotgun (WGS) entry which is preliminary data.</text>
</comment>
<dbReference type="AlphaFoldDB" id="A0A0F9SRW1"/>
<protein>
    <submittedName>
        <fullName evidence="1">Uncharacterized protein</fullName>
    </submittedName>
</protein>
<reference evidence="1" key="1">
    <citation type="journal article" date="2015" name="Nature">
        <title>Complex archaea that bridge the gap between prokaryotes and eukaryotes.</title>
        <authorList>
            <person name="Spang A."/>
            <person name="Saw J.H."/>
            <person name="Jorgensen S.L."/>
            <person name="Zaremba-Niedzwiedzka K."/>
            <person name="Martijn J."/>
            <person name="Lind A.E."/>
            <person name="van Eijk R."/>
            <person name="Schleper C."/>
            <person name="Guy L."/>
            <person name="Ettema T.J."/>
        </authorList>
    </citation>
    <scope>NUCLEOTIDE SEQUENCE</scope>
</reference>
<proteinExistence type="predicted"/>
<dbReference type="EMBL" id="LAZR01000531">
    <property type="protein sequence ID" value="KKN65222.1"/>
    <property type="molecule type" value="Genomic_DNA"/>
</dbReference>
<organism evidence="1">
    <name type="scientific">marine sediment metagenome</name>
    <dbReference type="NCBI Taxonomy" id="412755"/>
    <lineage>
        <taxon>unclassified sequences</taxon>
        <taxon>metagenomes</taxon>
        <taxon>ecological metagenomes</taxon>
    </lineage>
</organism>
<sequence length="76" mass="8659">MSKENTEDNWAHRSANMRCRTCMFFVLKGEPDPGSILADLGRCRRRSPTLSGWPAVFSEDWCGDHKLDETKIQGKS</sequence>
<name>A0A0F9SRW1_9ZZZZ</name>
<accession>A0A0F9SRW1</accession>
<gene>
    <name evidence="1" type="ORF">LCGC14_0483980</name>
</gene>